<dbReference type="EMBL" id="JAEOAH010000001">
    <property type="protein sequence ID" value="MBK3493550.1"/>
    <property type="molecule type" value="Genomic_DNA"/>
</dbReference>
<dbReference type="InterPro" id="IPR052529">
    <property type="entry name" value="Bact_Transport_Assoc"/>
</dbReference>
<feature type="transmembrane region" description="Helical" evidence="1">
    <location>
        <begin position="277"/>
        <end position="297"/>
    </location>
</feature>
<proteinExistence type="predicted"/>
<name>A0ABS1H2B3_9BACL</name>
<keyword evidence="1" id="KW-1133">Transmembrane helix</keyword>
<keyword evidence="4" id="KW-1185">Reference proteome</keyword>
<feature type="transmembrane region" description="Helical" evidence="1">
    <location>
        <begin position="156"/>
        <end position="177"/>
    </location>
</feature>
<reference evidence="3 4" key="1">
    <citation type="submission" date="2020-12" db="EMBL/GenBank/DDBJ databases">
        <title>YIM B01967 draft genome.</title>
        <authorList>
            <person name="Yan X."/>
        </authorList>
    </citation>
    <scope>NUCLEOTIDE SEQUENCE [LARGE SCALE GENOMIC DNA]</scope>
    <source>
        <strain evidence="3 4">YIM B01967</strain>
    </source>
</reference>
<feature type="transmembrane region" description="Helical" evidence="1">
    <location>
        <begin position="84"/>
        <end position="102"/>
    </location>
</feature>
<gene>
    <name evidence="3" type="ORF">JFL43_01435</name>
</gene>
<feature type="transmembrane region" description="Helical" evidence="1">
    <location>
        <begin position="189"/>
        <end position="208"/>
    </location>
</feature>
<feature type="transmembrane region" description="Helical" evidence="1">
    <location>
        <begin position="53"/>
        <end position="72"/>
    </location>
</feature>
<accession>A0ABS1H2B3</accession>
<evidence type="ECO:0000313" key="3">
    <source>
        <dbReference type="EMBL" id="MBK3493550.1"/>
    </source>
</evidence>
<dbReference type="Pfam" id="PF04235">
    <property type="entry name" value="DUF418"/>
    <property type="match status" value="1"/>
</dbReference>
<sequence>MLKMERIEIVDYLRGFALLGITFVNVFQNVTPISTDLYHYIHDFIRNVMETKFIYMFLFLFGLSSTLFMSGLKTKGEKVNLIYIRRLVVLFLLGGLLTCIGVTSGGLFMMYAVLGLIGFLFQYMPPIINILVFSSISILTWFTRGIYMIAEDPITIHIVSLVNLLSMFSMVILGMFLGQISFFYNIKRFKGMLITCLMIFGFLTYQYYESRNDLESLVMSLFFIICFTILSMSSTIRNTLSFLTAYGRMSMSNFVIHTSFIYFYLNGYKNEQLSSLTLLLISFIIIVLQIFYSNIWLKSFKMGPLEWIWRLGTYGKKMKNIQE</sequence>
<dbReference type="InterPro" id="IPR007349">
    <property type="entry name" value="DUF418"/>
</dbReference>
<evidence type="ECO:0000259" key="2">
    <source>
        <dbReference type="Pfam" id="PF04235"/>
    </source>
</evidence>
<dbReference type="Proteomes" id="UP000618943">
    <property type="component" value="Unassembled WGS sequence"/>
</dbReference>
<comment type="caution">
    <text evidence="3">The sequence shown here is derived from an EMBL/GenBank/DDBJ whole genome shotgun (WGS) entry which is preliminary data.</text>
</comment>
<dbReference type="PANTHER" id="PTHR30590">
    <property type="entry name" value="INNER MEMBRANE PROTEIN"/>
    <property type="match status" value="1"/>
</dbReference>
<protein>
    <submittedName>
        <fullName evidence="3">DUF418 domain-containing protein</fullName>
    </submittedName>
</protein>
<keyword evidence="1" id="KW-0812">Transmembrane</keyword>
<evidence type="ECO:0000256" key="1">
    <source>
        <dbReference type="SAM" id="Phobius"/>
    </source>
</evidence>
<feature type="transmembrane region" description="Helical" evidence="1">
    <location>
        <begin position="12"/>
        <end position="33"/>
    </location>
</feature>
<keyword evidence="1" id="KW-0472">Membrane</keyword>
<feature type="transmembrane region" description="Helical" evidence="1">
    <location>
        <begin position="214"/>
        <end position="233"/>
    </location>
</feature>
<organism evidence="3 4">
    <name type="scientific">Viridibacillus soli</name>
    <dbReference type="NCBI Taxonomy" id="2798301"/>
    <lineage>
        <taxon>Bacteria</taxon>
        <taxon>Bacillati</taxon>
        <taxon>Bacillota</taxon>
        <taxon>Bacilli</taxon>
        <taxon>Bacillales</taxon>
        <taxon>Caryophanaceae</taxon>
        <taxon>Viridibacillus</taxon>
    </lineage>
</organism>
<dbReference type="PANTHER" id="PTHR30590:SF2">
    <property type="entry name" value="INNER MEMBRANE PROTEIN"/>
    <property type="match status" value="1"/>
</dbReference>
<feature type="transmembrane region" description="Helical" evidence="1">
    <location>
        <begin position="245"/>
        <end position="265"/>
    </location>
</feature>
<evidence type="ECO:0000313" key="4">
    <source>
        <dbReference type="Proteomes" id="UP000618943"/>
    </source>
</evidence>
<feature type="domain" description="DUF418" evidence="2">
    <location>
        <begin position="206"/>
        <end position="316"/>
    </location>
</feature>